<keyword evidence="2" id="KW-1185">Reference proteome</keyword>
<accession>A0A433NK94</accession>
<evidence type="ECO:0000313" key="1">
    <source>
        <dbReference type="EMBL" id="RUR83121.1"/>
    </source>
</evidence>
<evidence type="ECO:0000313" key="2">
    <source>
        <dbReference type="Proteomes" id="UP000268857"/>
    </source>
</evidence>
<comment type="caution">
    <text evidence="1">The sequence shown here is derived from an EMBL/GenBank/DDBJ whole genome shotgun (WGS) entry which is preliminary data.</text>
</comment>
<dbReference type="Proteomes" id="UP000268857">
    <property type="component" value="Unassembled WGS sequence"/>
</dbReference>
<reference evidence="1 2" key="1">
    <citation type="journal article" date="2019" name="Genome Biol. Evol.">
        <title>Day and night: Metabolic profiles and evolutionary relationships of six axenic non-marine cyanobacteria.</title>
        <authorList>
            <person name="Will S.E."/>
            <person name="Henke P."/>
            <person name="Boedeker C."/>
            <person name="Huang S."/>
            <person name="Brinkmann H."/>
            <person name="Rohde M."/>
            <person name="Jarek M."/>
            <person name="Friedl T."/>
            <person name="Seufert S."/>
            <person name="Schumacher M."/>
            <person name="Overmann J."/>
            <person name="Neumann-Schaal M."/>
            <person name="Petersen J."/>
        </authorList>
    </citation>
    <scope>NUCLEOTIDE SEQUENCE [LARGE SCALE GENOMIC DNA]</scope>
    <source>
        <strain evidence="1 2">PCC 6912</strain>
    </source>
</reference>
<dbReference type="EMBL" id="RSCJ01000008">
    <property type="protein sequence ID" value="RUR83121.1"/>
    <property type="molecule type" value="Genomic_DNA"/>
</dbReference>
<gene>
    <name evidence="1" type="ORF">PCC6912_24950</name>
</gene>
<organism evidence="1 2">
    <name type="scientific">Chlorogloeopsis fritschii PCC 6912</name>
    <dbReference type="NCBI Taxonomy" id="211165"/>
    <lineage>
        <taxon>Bacteria</taxon>
        <taxon>Bacillati</taxon>
        <taxon>Cyanobacteriota</taxon>
        <taxon>Cyanophyceae</taxon>
        <taxon>Nostocales</taxon>
        <taxon>Chlorogloeopsidaceae</taxon>
        <taxon>Chlorogloeopsis</taxon>
    </lineage>
</organism>
<sequence>MVESMALFTALLVLNSLMSADDWVAVKLGKPKLLMAITCQQNTSYILSAQSGRAVLKAKLNCSHLAMLIA</sequence>
<name>A0A433NK94_CHLFR</name>
<protein>
    <submittedName>
        <fullName evidence="1">Uncharacterized protein</fullName>
    </submittedName>
</protein>
<dbReference type="AlphaFoldDB" id="A0A433NK94"/>
<proteinExistence type="predicted"/>